<sequence length="189" mass="20929">MPPIGQADVNSLSDEQLSDMLKEYGVDVGPINVATRGTYERYLIKLRTGQTSPPSHFEPVDDDEEDEDTEVILKHHSPKKENQPSSISHTQPRQRHEPQENHIPTPKGDSLSRPPLFAARKTTSTPYTSTPRPTGSSSSQHQPQNSGSIPAWVKVTVVVVLLVLVYLIYTNMEPTAVSNIPSIQNKVEV</sequence>
<dbReference type="InterPro" id="IPR011015">
    <property type="entry name" value="LEM/LEM-like_dom_sf"/>
</dbReference>
<evidence type="ECO:0000256" key="2">
    <source>
        <dbReference type="SAM" id="Phobius"/>
    </source>
</evidence>
<dbReference type="Proteomes" id="UP000735302">
    <property type="component" value="Unassembled WGS sequence"/>
</dbReference>
<evidence type="ECO:0000313" key="5">
    <source>
        <dbReference type="Proteomes" id="UP000735302"/>
    </source>
</evidence>
<feature type="region of interest" description="Disordered" evidence="1">
    <location>
        <begin position="45"/>
        <end position="147"/>
    </location>
</feature>
<accession>A0AAV3XXW1</accession>
<dbReference type="AlphaFoldDB" id="A0AAV3XXW1"/>
<keyword evidence="2" id="KW-1133">Transmembrane helix</keyword>
<dbReference type="EMBL" id="BLXT01000184">
    <property type="protein sequence ID" value="GFN74905.1"/>
    <property type="molecule type" value="Genomic_DNA"/>
</dbReference>
<evidence type="ECO:0000256" key="1">
    <source>
        <dbReference type="SAM" id="MobiDB-lite"/>
    </source>
</evidence>
<protein>
    <submittedName>
        <fullName evidence="4">Emerin homolog 1</fullName>
    </submittedName>
</protein>
<dbReference type="Gene3D" id="1.10.720.40">
    <property type="match status" value="1"/>
</dbReference>
<feature type="compositionally biased region" description="Low complexity" evidence="1">
    <location>
        <begin position="122"/>
        <end position="139"/>
    </location>
</feature>
<dbReference type="PANTHER" id="PTHR12019">
    <property type="entry name" value="LAMINA-ASSOCIATED POLYPEPTIDE THYMOPOIETIN"/>
    <property type="match status" value="1"/>
</dbReference>
<dbReference type="PROSITE" id="PS50954">
    <property type="entry name" value="LEM"/>
    <property type="match status" value="1"/>
</dbReference>
<dbReference type="InterPro" id="IPR003887">
    <property type="entry name" value="LEM_dom"/>
</dbReference>
<reference evidence="4 5" key="1">
    <citation type="journal article" date="2021" name="Elife">
        <title>Chloroplast acquisition without the gene transfer in kleptoplastic sea slugs, Plakobranchus ocellatus.</title>
        <authorList>
            <person name="Maeda T."/>
            <person name="Takahashi S."/>
            <person name="Yoshida T."/>
            <person name="Shimamura S."/>
            <person name="Takaki Y."/>
            <person name="Nagai Y."/>
            <person name="Toyoda A."/>
            <person name="Suzuki Y."/>
            <person name="Arimoto A."/>
            <person name="Ishii H."/>
            <person name="Satoh N."/>
            <person name="Nishiyama T."/>
            <person name="Hasebe M."/>
            <person name="Maruyama T."/>
            <person name="Minagawa J."/>
            <person name="Obokata J."/>
            <person name="Shigenobu S."/>
        </authorList>
    </citation>
    <scope>NUCLEOTIDE SEQUENCE [LARGE SCALE GENOMIC DNA]</scope>
</reference>
<comment type="caution">
    <text evidence="4">The sequence shown here is derived from an EMBL/GenBank/DDBJ whole genome shotgun (WGS) entry which is preliminary data.</text>
</comment>
<feature type="transmembrane region" description="Helical" evidence="2">
    <location>
        <begin position="149"/>
        <end position="169"/>
    </location>
</feature>
<dbReference type="PANTHER" id="PTHR12019:SF9">
    <property type="entry name" value="THYMOPOIETIN"/>
    <property type="match status" value="1"/>
</dbReference>
<dbReference type="SUPFAM" id="SSF63451">
    <property type="entry name" value="LEM domain"/>
    <property type="match status" value="1"/>
</dbReference>
<dbReference type="CDD" id="cd12940">
    <property type="entry name" value="LEM_LAP2_LEMD1"/>
    <property type="match status" value="1"/>
</dbReference>
<organism evidence="4 5">
    <name type="scientific">Plakobranchus ocellatus</name>
    <dbReference type="NCBI Taxonomy" id="259542"/>
    <lineage>
        <taxon>Eukaryota</taxon>
        <taxon>Metazoa</taxon>
        <taxon>Spiralia</taxon>
        <taxon>Lophotrochozoa</taxon>
        <taxon>Mollusca</taxon>
        <taxon>Gastropoda</taxon>
        <taxon>Heterobranchia</taxon>
        <taxon>Euthyneura</taxon>
        <taxon>Panpulmonata</taxon>
        <taxon>Sacoglossa</taxon>
        <taxon>Placobranchoidea</taxon>
        <taxon>Plakobranchidae</taxon>
        <taxon>Plakobranchus</taxon>
    </lineage>
</organism>
<evidence type="ECO:0000259" key="3">
    <source>
        <dbReference type="PROSITE" id="PS50954"/>
    </source>
</evidence>
<feature type="domain" description="LEM" evidence="3">
    <location>
        <begin position="6"/>
        <end position="50"/>
    </location>
</feature>
<dbReference type="SMART" id="SM00540">
    <property type="entry name" value="LEM"/>
    <property type="match status" value="1"/>
</dbReference>
<keyword evidence="5" id="KW-1185">Reference proteome</keyword>
<gene>
    <name evidence="4" type="ORF">PoB_000141100</name>
</gene>
<evidence type="ECO:0000313" key="4">
    <source>
        <dbReference type="EMBL" id="GFN74905.1"/>
    </source>
</evidence>
<keyword evidence="2" id="KW-0812">Transmembrane</keyword>
<dbReference type="InterPro" id="IPR051656">
    <property type="entry name" value="LEM_domain"/>
</dbReference>
<feature type="compositionally biased region" description="Acidic residues" evidence="1">
    <location>
        <begin position="60"/>
        <end position="70"/>
    </location>
</feature>
<proteinExistence type="predicted"/>
<dbReference type="Pfam" id="PF03020">
    <property type="entry name" value="LEM"/>
    <property type="match status" value="1"/>
</dbReference>
<keyword evidence="2" id="KW-0472">Membrane</keyword>
<name>A0AAV3XXW1_9GAST</name>